<name>A0A0J1E9Y3_RHOIS</name>
<dbReference type="SUPFAM" id="SSF53335">
    <property type="entry name" value="S-adenosyl-L-methionine-dependent methyltransferases"/>
    <property type="match status" value="1"/>
</dbReference>
<dbReference type="GO" id="GO:0009007">
    <property type="term" value="F:site-specific DNA-methyltransferase (adenine-specific) activity"/>
    <property type="evidence" value="ECO:0007669"/>
    <property type="project" value="UniProtKB-EC"/>
</dbReference>
<dbReference type="InterPro" id="IPR029063">
    <property type="entry name" value="SAM-dependent_MTases_sf"/>
</dbReference>
<dbReference type="Proteomes" id="UP000036367">
    <property type="component" value="Unassembled WGS sequence"/>
</dbReference>
<organism evidence="2 3">
    <name type="scientific">Rhodopirellula islandica</name>
    <dbReference type="NCBI Taxonomy" id="595434"/>
    <lineage>
        <taxon>Bacteria</taxon>
        <taxon>Pseudomonadati</taxon>
        <taxon>Planctomycetota</taxon>
        <taxon>Planctomycetia</taxon>
        <taxon>Pirellulales</taxon>
        <taxon>Pirellulaceae</taxon>
        <taxon>Rhodopirellula</taxon>
    </lineage>
</organism>
<dbReference type="STRING" id="595434.RISK_005345"/>
<feature type="compositionally biased region" description="Gly residues" evidence="1">
    <location>
        <begin position="91"/>
        <end position="101"/>
    </location>
</feature>
<dbReference type="PATRIC" id="fig|595434.4.peg.5079"/>
<keyword evidence="3" id="KW-1185">Reference proteome</keyword>
<proteinExistence type="predicted"/>
<gene>
    <name evidence="2" type="ORF">RISK_005345</name>
</gene>
<evidence type="ECO:0000313" key="3">
    <source>
        <dbReference type="Proteomes" id="UP000036367"/>
    </source>
</evidence>
<dbReference type="EC" id="2.1.1.72" evidence="2"/>
<dbReference type="OrthoDB" id="9814572at2"/>
<comment type="caution">
    <text evidence="2">The sequence shown here is derived from an EMBL/GenBank/DDBJ whole genome shotgun (WGS) entry which is preliminary data.</text>
</comment>
<evidence type="ECO:0000256" key="1">
    <source>
        <dbReference type="SAM" id="MobiDB-lite"/>
    </source>
</evidence>
<protein>
    <submittedName>
        <fullName evidence="2">Type I restriction-modification system, DNA-methyltransferase subunit M</fullName>
        <ecNumber evidence="2">2.1.1.72</ecNumber>
    </submittedName>
</protein>
<feature type="region of interest" description="Disordered" evidence="1">
    <location>
        <begin position="81"/>
        <end position="105"/>
    </location>
</feature>
<sequence length="187" mass="20566">MSEADGQKFLKDLAKKLGTAADPNSKHDADDEAVACRDQTREVLFIDAHELACMMDRFLQANKEDTTRHARTFPKWKNAPVISPSLREGRGGGTTTRGGEAGQVDNRTIPGFCRSPTLVETAEHGYVLTLRRYAGAEEVEDDGVPFAGKMEGLTRELATQFHESEKLQSAIRDNMQKLGFALPEAGE</sequence>
<dbReference type="RefSeq" id="WP_047816408.1">
    <property type="nucleotide sequence ID" value="NZ_LECT01000044.1"/>
</dbReference>
<dbReference type="EMBL" id="LECT01000044">
    <property type="protein sequence ID" value="KLU02279.1"/>
    <property type="molecule type" value="Genomic_DNA"/>
</dbReference>
<dbReference type="AlphaFoldDB" id="A0A0J1E9Y3"/>
<evidence type="ECO:0000313" key="2">
    <source>
        <dbReference type="EMBL" id="KLU02279.1"/>
    </source>
</evidence>
<keyword evidence="2" id="KW-0808">Transferase</keyword>
<keyword evidence="2" id="KW-0489">Methyltransferase</keyword>
<accession>A0A0J1E9Y3</accession>
<reference evidence="2" key="1">
    <citation type="submission" date="2015-05" db="EMBL/GenBank/DDBJ databases">
        <title>Permanent draft genome of Rhodopirellula islandicus K833.</title>
        <authorList>
            <person name="Kizina J."/>
            <person name="Richter M."/>
            <person name="Glockner F.O."/>
            <person name="Harder J."/>
        </authorList>
    </citation>
    <scope>NUCLEOTIDE SEQUENCE [LARGE SCALE GENOMIC DNA]</scope>
    <source>
        <strain evidence="2">K833</strain>
    </source>
</reference>
<dbReference type="GO" id="GO:0032259">
    <property type="term" value="P:methylation"/>
    <property type="evidence" value="ECO:0007669"/>
    <property type="project" value="UniProtKB-KW"/>
</dbReference>